<accession>A0A5B1CLV4</accession>
<keyword evidence="4" id="KW-1185">Reference proteome</keyword>
<gene>
    <name evidence="3" type="ORF">LF1_28620</name>
</gene>
<sequence>MVQTGTGHAKRCRDNLQSHLLSFQSTTLVRALSPFDPESSSDSVWDVEANNEANNDESESKPDSFRDAYDQCEAEDQAITPAVSESEDDHSQDRVDVTAMMPSMEELEDEESDEEDSYASFKQQSEAIDAEPSSATPAETSPESGGNAGATQEMGATEEADDDSIEAYMNRLLGRVQGTPGTDSKAPAESVSLSSVSVSPQDASEVESESGSSPIAPQSEIDPDAPLVPRSHAPERNSDLSAMRDLANQSARTAISRSTRIQTRNMQMAGVMNFGVAVVAVLFGLGASLFLTGGLLYLAWAMVVIIAVISIRDGLRNLSDARTRMQAAERGELPQALEETLSTPDEQAAHAEDRLALQNAAAKAAREQHAAE</sequence>
<keyword evidence="2" id="KW-1133">Transmembrane helix</keyword>
<feature type="compositionally biased region" description="Low complexity" evidence="1">
    <location>
        <begin position="190"/>
        <end position="199"/>
    </location>
</feature>
<organism evidence="3 4">
    <name type="scientific">Rubripirellula obstinata</name>
    <dbReference type="NCBI Taxonomy" id="406547"/>
    <lineage>
        <taxon>Bacteria</taxon>
        <taxon>Pseudomonadati</taxon>
        <taxon>Planctomycetota</taxon>
        <taxon>Planctomycetia</taxon>
        <taxon>Pirellulales</taxon>
        <taxon>Pirellulaceae</taxon>
        <taxon>Rubripirellula</taxon>
    </lineage>
</organism>
<keyword evidence="2" id="KW-0812">Transmembrane</keyword>
<feature type="compositionally biased region" description="Basic and acidic residues" evidence="1">
    <location>
        <begin position="58"/>
        <end position="69"/>
    </location>
</feature>
<evidence type="ECO:0000256" key="2">
    <source>
        <dbReference type="SAM" id="Phobius"/>
    </source>
</evidence>
<feature type="region of interest" description="Disordered" evidence="1">
    <location>
        <begin position="175"/>
        <end position="238"/>
    </location>
</feature>
<comment type="caution">
    <text evidence="3">The sequence shown here is derived from an EMBL/GenBank/DDBJ whole genome shotgun (WGS) entry which is preliminary data.</text>
</comment>
<evidence type="ECO:0000256" key="1">
    <source>
        <dbReference type="SAM" id="MobiDB-lite"/>
    </source>
</evidence>
<reference evidence="3 4" key="1">
    <citation type="submission" date="2019-08" db="EMBL/GenBank/DDBJ databases">
        <title>Deep-cultivation of Planctomycetes and their phenomic and genomic characterization uncovers novel biology.</title>
        <authorList>
            <person name="Wiegand S."/>
            <person name="Jogler M."/>
            <person name="Boedeker C."/>
            <person name="Pinto D."/>
            <person name="Vollmers J."/>
            <person name="Rivas-Marin E."/>
            <person name="Kohn T."/>
            <person name="Peeters S.H."/>
            <person name="Heuer A."/>
            <person name="Rast P."/>
            <person name="Oberbeckmann S."/>
            <person name="Bunk B."/>
            <person name="Jeske O."/>
            <person name="Meyerdierks A."/>
            <person name="Storesund J.E."/>
            <person name="Kallscheuer N."/>
            <person name="Luecker S."/>
            <person name="Lage O.M."/>
            <person name="Pohl T."/>
            <person name="Merkel B.J."/>
            <person name="Hornburger P."/>
            <person name="Mueller R.-W."/>
            <person name="Bruemmer F."/>
            <person name="Labrenz M."/>
            <person name="Spormann A.M."/>
            <person name="Op Den Camp H."/>
            <person name="Overmann J."/>
            <person name="Amann R."/>
            <person name="Jetten M.S.M."/>
            <person name="Mascher T."/>
            <person name="Medema M.H."/>
            <person name="Devos D.P."/>
            <person name="Kaster A.-K."/>
            <person name="Ovreas L."/>
            <person name="Rohde M."/>
            <person name="Galperin M.Y."/>
            <person name="Jogler C."/>
        </authorList>
    </citation>
    <scope>NUCLEOTIDE SEQUENCE [LARGE SCALE GENOMIC DNA]</scope>
    <source>
        <strain evidence="3 4">LF1</strain>
    </source>
</reference>
<keyword evidence="2" id="KW-0472">Membrane</keyword>
<name>A0A5B1CLV4_9BACT</name>
<feature type="transmembrane region" description="Helical" evidence="2">
    <location>
        <begin position="270"/>
        <end position="291"/>
    </location>
</feature>
<feature type="transmembrane region" description="Helical" evidence="2">
    <location>
        <begin position="297"/>
        <end position="315"/>
    </location>
</feature>
<evidence type="ECO:0000313" key="4">
    <source>
        <dbReference type="Proteomes" id="UP000322699"/>
    </source>
</evidence>
<dbReference type="EMBL" id="VRLW01000001">
    <property type="protein sequence ID" value="KAA1260323.1"/>
    <property type="molecule type" value="Genomic_DNA"/>
</dbReference>
<protein>
    <submittedName>
        <fullName evidence="3">Uncharacterized protein</fullName>
    </submittedName>
</protein>
<dbReference type="AlphaFoldDB" id="A0A5B1CLV4"/>
<dbReference type="Proteomes" id="UP000322699">
    <property type="component" value="Unassembled WGS sequence"/>
</dbReference>
<feature type="compositionally biased region" description="Polar residues" evidence="1">
    <location>
        <begin position="133"/>
        <end position="144"/>
    </location>
</feature>
<feature type="compositionally biased region" description="Acidic residues" evidence="1">
    <location>
        <begin position="105"/>
        <end position="117"/>
    </location>
</feature>
<evidence type="ECO:0000313" key="3">
    <source>
        <dbReference type="EMBL" id="KAA1260323.1"/>
    </source>
</evidence>
<feature type="region of interest" description="Disordered" evidence="1">
    <location>
        <begin position="34"/>
        <end position="163"/>
    </location>
</feature>
<proteinExistence type="predicted"/>